<gene>
    <name evidence="2" type="ORF">D3273_10475</name>
</gene>
<organism evidence="2 3">
    <name type="scientific">Lichenibacterium minor</name>
    <dbReference type="NCBI Taxonomy" id="2316528"/>
    <lineage>
        <taxon>Bacteria</taxon>
        <taxon>Pseudomonadati</taxon>
        <taxon>Pseudomonadota</taxon>
        <taxon>Alphaproteobacteria</taxon>
        <taxon>Hyphomicrobiales</taxon>
        <taxon>Lichenihabitantaceae</taxon>
        <taxon>Lichenibacterium</taxon>
    </lineage>
</organism>
<dbReference type="InterPro" id="IPR024983">
    <property type="entry name" value="CHAT_dom"/>
</dbReference>
<dbReference type="Proteomes" id="UP000290759">
    <property type="component" value="Unassembled WGS sequence"/>
</dbReference>
<dbReference type="Gene3D" id="1.25.10.10">
    <property type="entry name" value="Leucine-rich Repeat Variant"/>
    <property type="match status" value="1"/>
</dbReference>
<comment type="caution">
    <text evidence="2">The sequence shown here is derived from an EMBL/GenBank/DDBJ whole genome shotgun (WGS) entry which is preliminary data.</text>
</comment>
<feature type="domain" description="CHAT" evidence="1">
    <location>
        <begin position="384"/>
        <end position="550"/>
    </location>
</feature>
<evidence type="ECO:0000313" key="3">
    <source>
        <dbReference type="Proteomes" id="UP000290759"/>
    </source>
</evidence>
<dbReference type="Pfam" id="PF12770">
    <property type="entry name" value="CHAT"/>
    <property type="match status" value="1"/>
</dbReference>
<keyword evidence="3" id="KW-1185">Reference proteome</keyword>
<name>A0A4V1RUS1_9HYPH</name>
<dbReference type="InterPro" id="IPR011989">
    <property type="entry name" value="ARM-like"/>
</dbReference>
<reference evidence="2 3" key="2">
    <citation type="submission" date="2019-02" db="EMBL/GenBank/DDBJ databases">
        <title>'Lichenibacterium ramalinii' gen. nov. sp. nov., 'Lichenibacterium minor' gen. nov. sp. nov.</title>
        <authorList>
            <person name="Pankratov T."/>
        </authorList>
    </citation>
    <scope>NUCLEOTIDE SEQUENCE [LARGE SCALE GENOMIC DNA]</scope>
    <source>
        <strain evidence="2 3">RmlP026</strain>
    </source>
</reference>
<protein>
    <submittedName>
        <fullName evidence="2">CHAT domain-containing protein</fullName>
    </submittedName>
</protein>
<dbReference type="OrthoDB" id="8253226at2"/>
<sequence>MAVISPGRTAFLKFELDHGDAWRKKSALQEISRLYRRGDRFSAFSRRSFETTINGMVLADRDRKVVRWCLNTLARLGTRDGCESYVVATLRMYEEDPEIVAAAVAALAFIYRGKLDEVVALGTVDPAIRVLAAMQTADVANLDISGLSIDIDKSDVEVLKLALLTVGLNRDIQNLLHPRHANGVIVKQLGQHPDRIVRQYSVWCVMENRQLTLQDLGIPFASMDSQPPNVQAKLLQLGAEREPDPKARHQLIHSGSFITHPEARIGLAKGLTHAFYDGLEGLTIGWYDVERDPAVQALIAEHFARFSDACAPYADKALEIVEADPNLREHILLGAEGKKLYGQVRVIGAWSGMGDLFGRPADLGAMFQNTTDLAKKARLMKALFLAANPADQTGLRIDIEARDLREQLALVKDAKAVIEVEHAWAVRTDQIQREILNIRPELLHFSGHGANGILAFEDHSGNAVQVSGEALAELISLSPSIKCVVLNSCFSNSIAILVAPHVDAVIGCDVSVGDEAATFFTRAFYRALAHGESIETAFRLARNELALSNRNTEGEKYKIHVKP</sequence>
<dbReference type="AlphaFoldDB" id="A0A4V1RUS1"/>
<reference evidence="2 3" key="1">
    <citation type="submission" date="2018-12" db="EMBL/GenBank/DDBJ databases">
        <authorList>
            <person name="Grouzdev D.S."/>
            <person name="Krutkina M.S."/>
        </authorList>
    </citation>
    <scope>NUCLEOTIDE SEQUENCE [LARGE SCALE GENOMIC DNA]</scope>
    <source>
        <strain evidence="2 3">RmlP026</strain>
    </source>
</reference>
<proteinExistence type="predicted"/>
<accession>A0A4V1RUS1</accession>
<dbReference type="EMBL" id="QYBB01000009">
    <property type="protein sequence ID" value="RYC32134.1"/>
    <property type="molecule type" value="Genomic_DNA"/>
</dbReference>
<evidence type="ECO:0000313" key="2">
    <source>
        <dbReference type="EMBL" id="RYC32134.1"/>
    </source>
</evidence>
<evidence type="ECO:0000259" key="1">
    <source>
        <dbReference type="Pfam" id="PF12770"/>
    </source>
</evidence>